<dbReference type="OMA" id="KEIECIM"/>
<reference evidence="1" key="2">
    <citation type="journal article" date="2022" name="Microb. Genom.">
        <title>A chromosome-scale genome assembly of the tomato pathogen Cladosporium fulvum reveals a compartmentalized genome architecture and the presence of a dispensable chromosome.</title>
        <authorList>
            <person name="Zaccaron A.Z."/>
            <person name="Chen L.H."/>
            <person name="Samaras A."/>
            <person name="Stergiopoulos I."/>
        </authorList>
    </citation>
    <scope>NUCLEOTIDE SEQUENCE</scope>
    <source>
        <strain evidence="1">Race5_Kim</strain>
    </source>
</reference>
<protein>
    <submittedName>
        <fullName evidence="1">Uncharacterized protein</fullName>
    </submittedName>
</protein>
<evidence type="ECO:0000313" key="1">
    <source>
        <dbReference type="EMBL" id="UJO17809.1"/>
    </source>
</evidence>
<organism evidence="1 2">
    <name type="scientific">Passalora fulva</name>
    <name type="common">Tomato leaf mold</name>
    <name type="synonym">Cladosporium fulvum</name>
    <dbReference type="NCBI Taxonomy" id="5499"/>
    <lineage>
        <taxon>Eukaryota</taxon>
        <taxon>Fungi</taxon>
        <taxon>Dikarya</taxon>
        <taxon>Ascomycota</taxon>
        <taxon>Pezizomycotina</taxon>
        <taxon>Dothideomycetes</taxon>
        <taxon>Dothideomycetidae</taxon>
        <taxon>Mycosphaerellales</taxon>
        <taxon>Mycosphaerellaceae</taxon>
        <taxon>Fulvia</taxon>
    </lineage>
</organism>
<dbReference type="KEGG" id="ffu:CLAFUR5_05698"/>
<dbReference type="RefSeq" id="XP_047762175.1">
    <property type="nucleotide sequence ID" value="XM_047904846.1"/>
</dbReference>
<dbReference type="GeneID" id="71985576"/>
<dbReference type="OrthoDB" id="4360026at2759"/>
<dbReference type="Proteomes" id="UP000756132">
    <property type="component" value="Chromosome 5"/>
</dbReference>
<proteinExistence type="predicted"/>
<name>A0A9Q8LHZ8_PASFU</name>
<dbReference type="AlphaFoldDB" id="A0A9Q8LHZ8"/>
<evidence type="ECO:0000313" key="2">
    <source>
        <dbReference type="Proteomes" id="UP000756132"/>
    </source>
</evidence>
<gene>
    <name evidence="1" type="ORF">CLAFUR5_05698</name>
</gene>
<reference evidence="1" key="1">
    <citation type="submission" date="2021-12" db="EMBL/GenBank/DDBJ databases">
        <authorList>
            <person name="Zaccaron A."/>
            <person name="Stergiopoulos I."/>
        </authorList>
    </citation>
    <scope>NUCLEOTIDE SEQUENCE</scope>
    <source>
        <strain evidence="1">Race5_Kim</strain>
    </source>
</reference>
<dbReference type="EMBL" id="CP090167">
    <property type="protein sequence ID" value="UJO17809.1"/>
    <property type="molecule type" value="Genomic_DNA"/>
</dbReference>
<accession>A0A9Q8LHZ8</accession>
<sequence>MASQVGRACAAAGYTELYKELAILPEIHIAEEARDSGNEEIYRSIMAAPVKYTVMNGYQRALNLESPVAANMNVDTAVRWMLQVKQKFRNLADEDDMEDWDIADIMEHGFDEQTFDITEEMCLDLIGMPPEDIEKLRPRCDLLSLLIEPLPQDLPTADKDMLICAAAYYGNTDRYVRLRRPKFVRKEIECIMRGVYHNTLYAAWWSKQTLPQEPKIRMAIEARFITNNELSRVQSAEFVPPYLIWFPTIAKPATYRALAQLRPDMLPQILRACIVAASGLNGYNELFDELVHLSMPDEALVHEADVSGDAHYKQMLLSRIAEVGLVKLPWPHDWKPYAQQCLQSSSNQVTKYNYQLAPGGSFDMLYNGNQCDAGELELTACLPDAWKIGDNDEAFWRELDYVEWPPRDLTSGQSRRTEQLDRLDRKV</sequence>
<keyword evidence="2" id="KW-1185">Reference proteome</keyword>